<evidence type="ECO:0000313" key="1">
    <source>
        <dbReference type="EMBL" id="CAH7665730.1"/>
    </source>
</evidence>
<dbReference type="AlphaFoldDB" id="A0AAV0AEB3"/>
<dbReference type="EMBL" id="CALTRL010000003">
    <property type="protein sequence ID" value="CAH7665730.1"/>
    <property type="molecule type" value="Genomic_DNA"/>
</dbReference>
<reference evidence="1" key="1">
    <citation type="submission" date="2022-06" db="EMBL/GenBank/DDBJ databases">
        <authorList>
            <consortium name="SYNGENTA / RWTH Aachen University"/>
        </authorList>
    </citation>
    <scope>NUCLEOTIDE SEQUENCE</scope>
</reference>
<protein>
    <submittedName>
        <fullName evidence="1">Expressed protein</fullName>
    </submittedName>
</protein>
<accession>A0AAV0AEB3</accession>
<proteinExistence type="predicted"/>
<name>A0AAV0AEB3_PHAPC</name>
<dbReference type="Proteomes" id="UP001153365">
    <property type="component" value="Unassembled WGS sequence"/>
</dbReference>
<comment type="caution">
    <text evidence="1">The sequence shown here is derived from an EMBL/GenBank/DDBJ whole genome shotgun (WGS) entry which is preliminary data.</text>
</comment>
<sequence length="240" mass="28350">MAEVLSSRPKHQPVWWSEEDLVYMLKEELDWQLMIEVGDSLLVWMKLENDIPKTIVECSRKSLIKILKSHFGDTLKNVPWNQYKGKFWLERFMESPHMQNKNSSQEKWVKKHNKGFSNVYSKRMKLFTGDFGVLMRKTNGTMQFFNSSWVTDGVRLDWASKGLAENLMIEVIRSLELVSMANVPFSRLQEAQKILQKAHDMAIIYRYRSIPAWLDKVYGNGYFHEIFLTLSEKLTHYNCL</sequence>
<organism evidence="1 2">
    <name type="scientific">Phakopsora pachyrhizi</name>
    <name type="common">Asian soybean rust disease fungus</name>
    <dbReference type="NCBI Taxonomy" id="170000"/>
    <lineage>
        <taxon>Eukaryota</taxon>
        <taxon>Fungi</taxon>
        <taxon>Dikarya</taxon>
        <taxon>Basidiomycota</taxon>
        <taxon>Pucciniomycotina</taxon>
        <taxon>Pucciniomycetes</taxon>
        <taxon>Pucciniales</taxon>
        <taxon>Phakopsoraceae</taxon>
        <taxon>Phakopsora</taxon>
    </lineage>
</organism>
<gene>
    <name evidence="1" type="ORF">PPACK8108_LOCUS12</name>
</gene>
<keyword evidence="2" id="KW-1185">Reference proteome</keyword>
<evidence type="ECO:0000313" key="2">
    <source>
        <dbReference type="Proteomes" id="UP001153365"/>
    </source>
</evidence>